<dbReference type="EMBL" id="UOEL01000101">
    <property type="protein sequence ID" value="VAW13217.1"/>
    <property type="molecule type" value="Genomic_DNA"/>
</dbReference>
<accession>A0A3B0TIT5</accession>
<protein>
    <submittedName>
        <fullName evidence="1">Uncharacterized protein</fullName>
    </submittedName>
</protein>
<gene>
    <name evidence="1" type="ORF">MNBD_BACTEROID03-2754</name>
</gene>
<reference evidence="1" key="1">
    <citation type="submission" date="2018-06" db="EMBL/GenBank/DDBJ databases">
        <authorList>
            <person name="Zhirakovskaya E."/>
        </authorList>
    </citation>
    <scope>NUCLEOTIDE SEQUENCE</scope>
</reference>
<dbReference type="AlphaFoldDB" id="A0A3B0TIT5"/>
<name>A0A3B0TIT5_9ZZZZ</name>
<organism evidence="1">
    <name type="scientific">hydrothermal vent metagenome</name>
    <dbReference type="NCBI Taxonomy" id="652676"/>
    <lineage>
        <taxon>unclassified sequences</taxon>
        <taxon>metagenomes</taxon>
        <taxon>ecological metagenomes</taxon>
    </lineage>
</organism>
<evidence type="ECO:0000313" key="1">
    <source>
        <dbReference type="EMBL" id="VAW13217.1"/>
    </source>
</evidence>
<proteinExistence type="predicted"/>
<sequence length="31" mass="3576">MNENGKINVMLLDNPVIDVLKPSSFWKSISW</sequence>